<evidence type="ECO:0000313" key="6">
    <source>
        <dbReference type="EMBL" id="QCP35799.1"/>
    </source>
</evidence>
<sequence>MNWLNKLERKFGRFSIPGLPKYIILLYVVGILVQFAAPELYSLFSLNPYLVMHGQVWRIFTFLLIAPSTNLFFMIFVLLFYYSIASSLEQVWGSFRFTMYYLIGVIGTVAGAFLTYLILTVSGGQMSAMFVEMDTFYLNLSLFLAYAMMFPDMQVLFYMIIPMKVKWLAYLDAAYLFYTFFIATDFTVMGISIKVSIVVALLNFVLFFFSTKKMKAKGARFSQKVKQRKRKAQFGEPAGHVEPKKNGARHECAVCHRTELDDPTLEFRYCSKCDGNYEYCQDHLFTHIHVKKDDKGNN</sequence>
<evidence type="ECO:0008006" key="8">
    <source>
        <dbReference type="Google" id="ProtNLM"/>
    </source>
</evidence>
<feature type="transmembrane region" description="Helical" evidence="5">
    <location>
        <begin position="167"/>
        <end position="183"/>
    </location>
</feature>
<name>A0A4P8IKW7_9FIRM</name>
<evidence type="ECO:0000256" key="5">
    <source>
        <dbReference type="SAM" id="Phobius"/>
    </source>
</evidence>
<dbReference type="GO" id="GO:0016020">
    <property type="term" value="C:membrane"/>
    <property type="evidence" value="ECO:0007669"/>
    <property type="project" value="UniProtKB-SubCell"/>
</dbReference>
<evidence type="ECO:0000313" key="7">
    <source>
        <dbReference type="Proteomes" id="UP000298653"/>
    </source>
</evidence>
<keyword evidence="2 5" id="KW-0812">Transmembrane</keyword>
<protein>
    <recommendedName>
        <fullName evidence="8">Peptidase S54 rhomboid domain-containing protein</fullName>
    </recommendedName>
</protein>
<gene>
    <name evidence="6" type="ORF">AR1Y2_2345</name>
</gene>
<accession>A0A4P8IKW7</accession>
<dbReference type="EMBL" id="CP040058">
    <property type="protein sequence ID" value="QCP35799.1"/>
    <property type="molecule type" value="Genomic_DNA"/>
</dbReference>
<evidence type="ECO:0000256" key="1">
    <source>
        <dbReference type="ARBA" id="ARBA00004141"/>
    </source>
</evidence>
<dbReference type="RefSeq" id="WP_137329114.1">
    <property type="nucleotide sequence ID" value="NZ_CP040058.1"/>
</dbReference>
<reference evidence="6 7" key="1">
    <citation type="submission" date="2019-05" db="EMBL/GenBank/DDBJ databases">
        <title>Complete genome sequencing of Anaerostipes rhamnosivorans.</title>
        <authorList>
            <person name="Bui T.P.N."/>
            <person name="de Vos W.M."/>
        </authorList>
    </citation>
    <scope>NUCLEOTIDE SEQUENCE [LARGE SCALE GENOMIC DNA]</scope>
    <source>
        <strain evidence="6 7">1y2</strain>
    </source>
</reference>
<feature type="transmembrane region" description="Helical" evidence="5">
    <location>
        <begin position="57"/>
        <end position="85"/>
    </location>
</feature>
<evidence type="ECO:0000256" key="3">
    <source>
        <dbReference type="ARBA" id="ARBA00022989"/>
    </source>
</evidence>
<feature type="transmembrane region" description="Helical" evidence="5">
    <location>
        <begin position="97"/>
        <end position="119"/>
    </location>
</feature>
<feature type="transmembrane region" description="Helical" evidence="5">
    <location>
        <begin position="139"/>
        <end position="160"/>
    </location>
</feature>
<dbReference type="AlphaFoldDB" id="A0A4P8IKW7"/>
<feature type="transmembrane region" description="Helical" evidence="5">
    <location>
        <begin position="21"/>
        <end position="37"/>
    </location>
</feature>
<dbReference type="InterPro" id="IPR035952">
    <property type="entry name" value="Rhomboid-like_sf"/>
</dbReference>
<comment type="subcellular location">
    <subcellularLocation>
        <location evidence="1">Membrane</location>
        <topology evidence="1">Multi-pass membrane protein</topology>
    </subcellularLocation>
</comment>
<keyword evidence="4 5" id="KW-0472">Membrane</keyword>
<dbReference type="KEGG" id="arf:AR1Y2_2345"/>
<feature type="transmembrane region" description="Helical" evidence="5">
    <location>
        <begin position="189"/>
        <end position="210"/>
    </location>
</feature>
<dbReference type="SUPFAM" id="SSF144091">
    <property type="entry name" value="Rhomboid-like"/>
    <property type="match status" value="1"/>
</dbReference>
<evidence type="ECO:0000256" key="2">
    <source>
        <dbReference type="ARBA" id="ARBA00022692"/>
    </source>
</evidence>
<keyword evidence="3 5" id="KW-1133">Transmembrane helix</keyword>
<proteinExistence type="predicted"/>
<dbReference type="OrthoDB" id="9778756at2"/>
<organism evidence="6 7">
    <name type="scientific">Anaerostipes rhamnosivorans</name>
    <dbReference type="NCBI Taxonomy" id="1229621"/>
    <lineage>
        <taxon>Bacteria</taxon>
        <taxon>Bacillati</taxon>
        <taxon>Bacillota</taxon>
        <taxon>Clostridia</taxon>
        <taxon>Lachnospirales</taxon>
        <taxon>Lachnospiraceae</taxon>
        <taxon>Anaerostipes</taxon>
    </lineage>
</organism>
<keyword evidence="7" id="KW-1185">Reference proteome</keyword>
<dbReference type="Proteomes" id="UP000298653">
    <property type="component" value="Chromosome"/>
</dbReference>
<evidence type="ECO:0000256" key="4">
    <source>
        <dbReference type="ARBA" id="ARBA00023136"/>
    </source>
</evidence>
<dbReference type="Gene3D" id="1.20.1540.10">
    <property type="entry name" value="Rhomboid-like"/>
    <property type="match status" value="1"/>
</dbReference>